<accession>A0AA35YGU8</accession>
<reference evidence="1" key="1">
    <citation type="submission" date="2023-04" db="EMBL/GenBank/DDBJ databases">
        <authorList>
            <person name="Vijverberg K."/>
            <person name="Xiong W."/>
            <person name="Schranz E."/>
        </authorList>
    </citation>
    <scope>NUCLEOTIDE SEQUENCE</scope>
</reference>
<proteinExistence type="predicted"/>
<sequence>MWFPVTTLVSGKLVAIDSGCCLRRSFNDIRASLGVGGGPDFLIEERNRVTDDLGWSSEAGVVVILVNHQRLVVVDTSGKKRTNIPETKIHALLLTNGRRIIFLLSTRPPKFLSSINAPFSIPGVVSGSRVVSAKPSAIAPFLHPYLLRFACEAASILRYIFILILNNNLCV</sequence>
<keyword evidence="2" id="KW-1185">Reference proteome</keyword>
<evidence type="ECO:0000313" key="2">
    <source>
        <dbReference type="Proteomes" id="UP001177003"/>
    </source>
</evidence>
<dbReference type="Proteomes" id="UP001177003">
    <property type="component" value="Chromosome 2"/>
</dbReference>
<name>A0AA35YGU8_LACSI</name>
<dbReference type="EMBL" id="OX465078">
    <property type="protein sequence ID" value="CAI9273691.1"/>
    <property type="molecule type" value="Genomic_DNA"/>
</dbReference>
<protein>
    <submittedName>
        <fullName evidence="1">Uncharacterized protein</fullName>
    </submittedName>
</protein>
<dbReference type="AlphaFoldDB" id="A0AA35YGU8"/>
<organism evidence="1 2">
    <name type="scientific">Lactuca saligna</name>
    <name type="common">Willowleaf lettuce</name>
    <dbReference type="NCBI Taxonomy" id="75948"/>
    <lineage>
        <taxon>Eukaryota</taxon>
        <taxon>Viridiplantae</taxon>
        <taxon>Streptophyta</taxon>
        <taxon>Embryophyta</taxon>
        <taxon>Tracheophyta</taxon>
        <taxon>Spermatophyta</taxon>
        <taxon>Magnoliopsida</taxon>
        <taxon>eudicotyledons</taxon>
        <taxon>Gunneridae</taxon>
        <taxon>Pentapetalae</taxon>
        <taxon>asterids</taxon>
        <taxon>campanulids</taxon>
        <taxon>Asterales</taxon>
        <taxon>Asteraceae</taxon>
        <taxon>Cichorioideae</taxon>
        <taxon>Cichorieae</taxon>
        <taxon>Lactucinae</taxon>
        <taxon>Lactuca</taxon>
    </lineage>
</organism>
<evidence type="ECO:0000313" key="1">
    <source>
        <dbReference type="EMBL" id="CAI9273691.1"/>
    </source>
</evidence>
<gene>
    <name evidence="1" type="ORF">LSALG_LOCUS13821</name>
</gene>